<name>A0A9P0GHH9_PHACE</name>
<evidence type="ECO:0000313" key="3">
    <source>
        <dbReference type="EMBL" id="CAH1116439.1"/>
    </source>
</evidence>
<evidence type="ECO:0000313" key="4">
    <source>
        <dbReference type="Proteomes" id="UP001153737"/>
    </source>
</evidence>
<dbReference type="EMBL" id="OU896707">
    <property type="protein sequence ID" value="CAH1116439.1"/>
    <property type="molecule type" value="Genomic_DNA"/>
</dbReference>
<feature type="region of interest" description="Disordered" evidence="2">
    <location>
        <begin position="1"/>
        <end position="42"/>
    </location>
</feature>
<dbReference type="Proteomes" id="UP001153737">
    <property type="component" value="Chromosome 1"/>
</dbReference>
<gene>
    <name evidence="3" type="ORF">PHAECO_LOCUS242</name>
</gene>
<accession>A0A9P0GHH9</accession>
<evidence type="ECO:0000256" key="1">
    <source>
        <dbReference type="SAM" id="Coils"/>
    </source>
</evidence>
<protein>
    <submittedName>
        <fullName evidence="3">Uncharacterized protein</fullName>
    </submittedName>
</protein>
<keyword evidence="1" id="KW-0175">Coiled coil</keyword>
<evidence type="ECO:0000256" key="2">
    <source>
        <dbReference type="SAM" id="MobiDB-lite"/>
    </source>
</evidence>
<keyword evidence="4" id="KW-1185">Reference proteome</keyword>
<sequence length="236" mass="27919">MSPTVRKGCRYNKSSRDVQTRTIPSEYEENDSTNHKKLATESSSELQLIQADGTKLRNLSDSFRYENKRLQSHNKELLQALEEDRMKFEEELNELQRNIKRNDNRSIEMKKFFIDQQEKNNEEMKDLKSTIDILEKKNIETSLKVNKYKRKLKYAIRIIKELNTMLMRYTTQPVVVSAGTQTGYECSNHQIHLVQQNDPYSNKINDGLPEKEVLLLSDIFFRSRSFCEELFDLVQH</sequence>
<feature type="coiled-coil region" evidence="1">
    <location>
        <begin position="67"/>
        <end position="151"/>
    </location>
</feature>
<dbReference type="OrthoDB" id="6747835at2759"/>
<reference evidence="3" key="2">
    <citation type="submission" date="2022-10" db="EMBL/GenBank/DDBJ databases">
        <authorList>
            <consortium name="ENA_rothamsted_submissions"/>
            <consortium name="culmorum"/>
            <person name="King R."/>
        </authorList>
    </citation>
    <scope>NUCLEOTIDE SEQUENCE</scope>
</reference>
<reference evidence="3" key="1">
    <citation type="submission" date="2022-01" db="EMBL/GenBank/DDBJ databases">
        <authorList>
            <person name="King R."/>
        </authorList>
    </citation>
    <scope>NUCLEOTIDE SEQUENCE</scope>
</reference>
<dbReference type="AlphaFoldDB" id="A0A9P0GHH9"/>
<proteinExistence type="predicted"/>
<organism evidence="3 4">
    <name type="scientific">Phaedon cochleariae</name>
    <name type="common">Mustard beetle</name>
    <dbReference type="NCBI Taxonomy" id="80249"/>
    <lineage>
        <taxon>Eukaryota</taxon>
        <taxon>Metazoa</taxon>
        <taxon>Ecdysozoa</taxon>
        <taxon>Arthropoda</taxon>
        <taxon>Hexapoda</taxon>
        <taxon>Insecta</taxon>
        <taxon>Pterygota</taxon>
        <taxon>Neoptera</taxon>
        <taxon>Endopterygota</taxon>
        <taxon>Coleoptera</taxon>
        <taxon>Polyphaga</taxon>
        <taxon>Cucujiformia</taxon>
        <taxon>Chrysomeloidea</taxon>
        <taxon>Chrysomelidae</taxon>
        <taxon>Chrysomelinae</taxon>
        <taxon>Chrysomelini</taxon>
        <taxon>Phaedon</taxon>
    </lineage>
</organism>